<dbReference type="InterPro" id="IPR027417">
    <property type="entry name" value="P-loop_NTPase"/>
</dbReference>
<dbReference type="KEGG" id="pstu:UIB01_09945"/>
<organism evidence="12 13">
    <name type="scientific">Stutzerimonas stutzeri</name>
    <name type="common">Pseudomonas stutzeri</name>
    <dbReference type="NCBI Taxonomy" id="316"/>
    <lineage>
        <taxon>Bacteria</taxon>
        <taxon>Pseudomonadati</taxon>
        <taxon>Pseudomonadota</taxon>
        <taxon>Gammaproteobacteria</taxon>
        <taxon>Pseudomonadales</taxon>
        <taxon>Pseudomonadaceae</taxon>
        <taxon>Stutzerimonas</taxon>
    </lineage>
</organism>
<evidence type="ECO:0000256" key="6">
    <source>
        <dbReference type="ARBA" id="ARBA00034617"/>
    </source>
</evidence>
<evidence type="ECO:0000256" key="4">
    <source>
        <dbReference type="ARBA" id="ARBA00022840"/>
    </source>
</evidence>
<evidence type="ECO:0000259" key="11">
    <source>
        <dbReference type="PROSITE" id="PS51198"/>
    </source>
</evidence>
<dbReference type="PROSITE" id="PS51198">
    <property type="entry name" value="UVRD_HELICASE_ATP_BIND"/>
    <property type="match status" value="1"/>
</dbReference>
<dbReference type="GO" id="GO:0003677">
    <property type="term" value="F:DNA binding"/>
    <property type="evidence" value="ECO:0007669"/>
    <property type="project" value="InterPro"/>
</dbReference>
<reference evidence="12 13" key="1">
    <citation type="submission" date="2014-03" db="EMBL/GenBank/DDBJ databases">
        <title>Complete genome sequence of Pseudomonas stutzeri 19SMN4.</title>
        <authorList>
            <person name="Brunet-Galmes I."/>
            <person name="Nogales B."/>
            <person name="Busquets A."/>
            <person name="Pena A."/>
            <person name="Gomila M."/>
            <person name="Garcia-Valdes E."/>
            <person name="Lalucat J."/>
            <person name="Bennasar A."/>
            <person name="Bosch R."/>
        </authorList>
    </citation>
    <scope>NUCLEOTIDE SEQUENCE [LARGE SCALE GENOMIC DNA]</scope>
    <source>
        <strain evidence="12 13">19SMN4</strain>
    </source>
</reference>
<name>A0A023WRD6_STUST</name>
<dbReference type="Gene3D" id="3.40.50.300">
    <property type="entry name" value="P-loop containing nucleotide triphosphate hydrolases"/>
    <property type="match status" value="2"/>
</dbReference>
<gene>
    <name evidence="12" type="ORF">UIB01_09945</name>
</gene>
<dbReference type="PANTHER" id="PTHR11070">
    <property type="entry name" value="UVRD / RECB / PCRA DNA HELICASE FAMILY MEMBER"/>
    <property type="match status" value="1"/>
</dbReference>
<protein>
    <recommendedName>
        <fullName evidence="7">DNA 3'-5' helicase</fullName>
        <ecNumber evidence="7">5.6.2.4</ecNumber>
    </recommendedName>
    <alternativeName>
        <fullName evidence="8">DNA 3'-5' helicase II</fullName>
    </alternativeName>
</protein>
<dbReference type="PANTHER" id="PTHR11070:SF2">
    <property type="entry name" value="ATP-DEPENDENT DNA HELICASE SRS2"/>
    <property type="match status" value="1"/>
</dbReference>
<sequence length="645" mass="71461">MLDREQEEVVGAAISQWMLVNAGPGTGKTQVSALRLVHLLRQGVHPAQILVLSFSRSAVATLARRLGGLDLLGEGIVEDLRHLAIRTFDAWAFRVLRQNGAEPRSLLQNTYDANIASLTDLLNDENALQVHERLRSIRHVIVDEFQDLPGVRSDMVLALLRRLNDGSCAQVGFTVLGDPAQAIYRFAARATGSLPAEDPWLELKRFFSEGLKEVELTRNHRSIEPLASQAEELREVLRDSRLDGDQKLDAVRNHLASLSVSKSGEKIGPDWLAQLPPGSIAVLMRTNGEAIRLAQMLIGNKQNTPPVPVKLQLAGQTHTIPAWVGALLGPLRVRKLTATIFAAVYSSTSSRLSPASLKQLHLPTKEIAWQRLLRASGGADTDSAIDVAALRDRLSWPDAFPEDRQDVLEAAVYVTTVHQAKGMEFDHVALLGTYSSDGNDELDDPVEEANIGFVGITRASQTLSRLEADCIWRPPYEREMRDNRRRYVSWSVMVNMQSGLPGDIDPASFVSVDVLGTEEAANRVQTELLQHGTTLRGRKVELRRTEAKKAIDTRYDIHLLEDDGSSLLIGRTTMQLTSDLLNLLWAKMFTLPNRLFNLRISDVVTITVPPRGEESIPEPWRSSRIWLGVSLAGTADFKPYKRKGA</sequence>
<dbReference type="EMBL" id="CP007509">
    <property type="protein sequence ID" value="AHY42782.1"/>
    <property type="molecule type" value="Genomic_DNA"/>
</dbReference>
<keyword evidence="5" id="KW-0413">Isomerase</keyword>
<feature type="domain" description="UvrD-like helicase ATP-binding" evidence="11">
    <location>
        <begin position="1"/>
        <end position="437"/>
    </location>
</feature>
<dbReference type="PATRIC" id="fig|316.97.peg.1992"/>
<dbReference type="SUPFAM" id="SSF52540">
    <property type="entry name" value="P-loop containing nucleoside triphosphate hydrolases"/>
    <property type="match status" value="1"/>
</dbReference>
<evidence type="ECO:0000256" key="5">
    <source>
        <dbReference type="ARBA" id="ARBA00023235"/>
    </source>
</evidence>
<keyword evidence="4 10" id="KW-0067">ATP-binding</keyword>
<comment type="catalytic activity">
    <reaction evidence="6">
        <text>Couples ATP hydrolysis with the unwinding of duplex DNA by translocating in the 3'-5' direction.</text>
        <dbReference type="EC" id="5.6.2.4"/>
    </reaction>
</comment>
<dbReference type="GO" id="GO:0016887">
    <property type="term" value="F:ATP hydrolysis activity"/>
    <property type="evidence" value="ECO:0007669"/>
    <property type="project" value="RHEA"/>
</dbReference>
<dbReference type="GO" id="GO:0005524">
    <property type="term" value="F:ATP binding"/>
    <property type="evidence" value="ECO:0007669"/>
    <property type="project" value="UniProtKB-UniRule"/>
</dbReference>
<keyword evidence="3 10" id="KW-0347">Helicase</keyword>
<dbReference type="EC" id="5.6.2.4" evidence="7"/>
<accession>A0A023WRD6</accession>
<dbReference type="GO" id="GO:0043138">
    <property type="term" value="F:3'-5' DNA helicase activity"/>
    <property type="evidence" value="ECO:0007669"/>
    <property type="project" value="UniProtKB-EC"/>
</dbReference>
<dbReference type="InterPro" id="IPR000212">
    <property type="entry name" value="DNA_helicase_UvrD/REP"/>
</dbReference>
<evidence type="ECO:0000256" key="3">
    <source>
        <dbReference type="ARBA" id="ARBA00022806"/>
    </source>
</evidence>
<keyword evidence="1 10" id="KW-0547">Nucleotide-binding</keyword>
<dbReference type="Proteomes" id="UP000025238">
    <property type="component" value="Chromosome"/>
</dbReference>
<evidence type="ECO:0000256" key="1">
    <source>
        <dbReference type="ARBA" id="ARBA00022741"/>
    </source>
</evidence>
<dbReference type="Pfam" id="PF00580">
    <property type="entry name" value="UvrD-helicase"/>
    <property type="match status" value="2"/>
</dbReference>
<evidence type="ECO:0000313" key="13">
    <source>
        <dbReference type="Proteomes" id="UP000025238"/>
    </source>
</evidence>
<comment type="catalytic activity">
    <reaction evidence="9">
        <text>ATP + H2O = ADP + phosphate + H(+)</text>
        <dbReference type="Rhea" id="RHEA:13065"/>
        <dbReference type="ChEBI" id="CHEBI:15377"/>
        <dbReference type="ChEBI" id="CHEBI:15378"/>
        <dbReference type="ChEBI" id="CHEBI:30616"/>
        <dbReference type="ChEBI" id="CHEBI:43474"/>
        <dbReference type="ChEBI" id="CHEBI:456216"/>
        <dbReference type="EC" id="5.6.2.4"/>
    </reaction>
</comment>
<keyword evidence="2 10" id="KW-0378">Hydrolase</keyword>
<evidence type="ECO:0000256" key="7">
    <source>
        <dbReference type="ARBA" id="ARBA00034808"/>
    </source>
</evidence>
<dbReference type="GO" id="GO:0000725">
    <property type="term" value="P:recombinational repair"/>
    <property type="evidence" value="ECO:0007669"/>
    <property type="project" value="TreeGrafter"/>
</dbReference>
<dbReference type="InterPro" id="IPR014017">
    <property type="entry name" value="DNA_helicase_UvrD-like_C"/>
</dbReference>
<proteinExistence type="predicted"/>
<dbReference type="Pfam" id="PF13361">
    <property type="entry name" value="UvrD_C"/>
    <property type="match status" value="1"/>
</dbReference>
<dbReference type="AlphaFoldDB" id="A0A023WRD6"/>
<evidence type="ECO:0000256" key="2">
    <source>
        <dbReference type="ARBA" id="ARBA00022801"/>
    </source>
</evidence>
<evidence type="ECO:0000256" key="8">
    <source>
        <dbReference type="ARBA" id="ARBA00034923"/>
    </source>
</evidence>
<evidence type="ECO:0000256" key="10">
    <source>
        <dbReference type="PROSITE-ProRule" id="PRU00560"/>
    </source>
</evidence>
<dbReference type="InterPro" id="IPR014016">
    <property type="entry name" value="UvrD-like_ATP-bd"/>
</dbReference>
<evidence type="ECO:0000313" key="12">
    <source>
        <dbReference type="EMBL" id="AHY42782.1"/>
    </source>
</evidence>
<feature type="binding site" evidence="10">
    <location>
        <begin position="22"/>
        <end position="29"/>
    </location>
    <ligand>
        <name>ATP</name>
        <dbReference type="ChEBI" id="CHEBI:30616"/>
    </ligand>
</feature>
<evidence type="ECO:0000256" key="9">
    <source>
        <dbReference type="ARBA" id="ARBA00048988"/>
    </source>
</evidence>